<feature type="compositionally biased region" description="Pro residues" evidence="4">
    <location>
        <begin position="92"/>
        <end position="104"/>
    </location>
</feature>
<dbReference type="RefSeq" id="XP_040629129.1">
    <property type="nucleotide sequence ID" value="XM_040772619.1"/>
</dbReference>
<organism evidence="5 6">
    <name type="scientific">Dacryopinax primogenitus (strain DJM 731)</name>
    <name type="common">Brown rot fungus</name>
    <dbReference type="NCBI Taxonomy" id="1858805"/>
    <lineage>
        <taxon>Eukaryota</taxon>
        <taxon>Fungi</taxon>
        <taxon>Dikarya</taxon>
        <taxon>Basidiomycota</taxon>
        <taxon>Agaricomycotina</taxon>
        <taxon>Dacrymycetes</taxon>
        <taxon>Dacrymycetales</taxon>
        <taxon>Dacrymycetaceae</taxon>
        <taxon>Dacryopinax</taxon>
    </lineage>
</organism>
<feature type="compositionally biased region" description="Basic and acidic residues" evidence="4">
    <location>
        <begin position="50"/>
        <end position="75"/>
    </location>
</feature>
<dbReference type="Proteomes" id="UP000030653">
    <property type="component" value="Unassembled WGS sequence"/>
</dbReference>
<feature type="repeat" description="WD" evidence="3">
    <location>
        <begin position="309"/>
        <end position="342"/>
    </location>
</feature>
<dbReference type="SUPFAM" id="SSF50978">
    <property type="entry name" value="WD40 repeat-like"/>
    <property type="match status" value="1"/>
</dbReference>
<dbReference type="PROSITE" id="PS00678">
    <property type="entry name" value="WD_REPEATS_1"/>
    <property type="match status" value="2"/>
</dbReference>
<dbReference type="PROSITE" id="PS50294">
    <property type="entry name" value="WD_REPEATS_REGION"/>
    <property type="match status" value="5"/>
</dbReference>
<feature type="region of interest" description="Disordered" evidence="4">
    <location>
        <begin position="140"/>
        <end position="162"/>
    </location>
</feature>
<feature type="repeat" description="WD" evidence="3">
    <location>
        <begin position="489"/>
        <end position="521"/>
    </location>
</feature>
<evidence type="ECO:0000313" key="5">
    <source>
        <dbReference type="EMBL" id="EJU02232.1"/>
    </source>
</evidence>
<evidence type="ECO:0000256" key="2">
    <source>
        <dbReference type="ARBA" id="ARBA00022737"/>
    </source>
</evidence>
<dbReference type="STRING" id="1858805.M5G8R1"/>
<feature type="region of interest" description="Disordered" evidence="4">
    <location>
        <begin position="372"/>
        <end position="392"/>
    </location>
</feature>
<evidence type="ECO:0000313" key="6">
    <source>
        <dbReference type="Proteomes" id="UP000030653"/>
    </source>
</evidence>
<dbReference type="OrthoDB" id="17410at2759"/>
<feature type="repeat" description="WD" evidence="3">
    <location>
        <begin position="429"/>
        <end position="470"/>
    </location>
</feature>
<dbReference type="InterPro" id="IPR015943">
    <property type="entry name" value="WD40/YVTN_repeat-like_dom_sf"/>
</dbReference>
<feature type="compositionally biased region" description="Pro residues" evidence="4">
    <location>
        <begin position="140"/>
        <end position="152"/>
    </location>
</feature>
<feature type="region of interest" description="Disordered" evidence="4">
    <location>
        <begin position="1"/>
        <end position="125"/>
    </location>
</feature>
<protein>
    <submittedName>
        <fullName evidence="5">WD40 repeat-like protein</fullName>
    </submittedName>
</protein>
<feature type="repeat" description="WD" evidence="3">
    <location>
        <begin position="531"/>
        <end position="568"/>
    </location>
</feature>
<dbReference type="CDD" id="cd00200">
    <property type="entry name" value="WD40"/>
    <property type="match status" value="1"/>
</dbReference>
<keyword evidence="2" id="KW-0677">Repeat</keyword>
<dbReference type="Gene3D" id="2.130.10.10">
    <property type="entry name" value="YVTN repeat-like/Quinoprotein amine dehydrogenase"/>
    <property type="match status" value="1"/>
</dbReference>
<dbReference type="InterPro" id="IPR053299">
    <property type="entry name" value="ASTRA_WD_repeat"/>
</dbReference>
<feature type="compositionally biased region" description="Gly residues" evidence="4">
    <location>
        <begin position="105"/>
        <end position="116"/>
    </location>
</feature>
<sequence>MDVDVKPFYGPAPPPPLGLALTNGGPPPPSQSQVQPQGPQGAQVQGNPMNDRERVEDERATIQRDRERELMDRSRPGAGHPAGLPEVHREPVTPPSARPGPPVGLGPGLPNGGLGSGPVPPAMPLSREVEPYAAPLPLPALPALPPNRPNPLNPSRSDRPSQTGTLIIQQNLVHPGEEPRPAEMVDMDRVPPEYRTEGGDWFAIYNPHVPRVLDVKLVHTLLHESVVCCVRFSSDGTRLATGCNRSAQIYDTKTGVKIMQLVDESNKSGGDLYIRSVCFSPDGKLLATGAEDRQVRIWDLVRKNVQYIFEGHQQEIYSLCFSPDGRYIVSGSGDKTACVWELGESRLPPLPEGHESAPKPGMCAARMFSITDQAQPPSPDPDGRTPATQQDAGVTSVAVSADGRFVACGSLDCVVRIWDVQSGQLIERLRGHRDSVYSVAFSPDGKALVSGSLDKTLKWWSLSDLKSLDSEAQRARRGRIVERRESMTLGGHRDYVLSVAMSPDGKWIVSGSKDRGVQFWNPHTATTQFVLQGHKNSVISIDMSGGQGPPGSGLLATGSGDYQARIWSYGPYYGPGSEGRI</sequence>
<feature type="repeat" description="WD" evidence="3">
    <location>
        <begin position="267"/>
        <end position="300"/>
    </location>
</feature>
<accession>M5G8R1</accession>
<dbReference type="InterPro" id="IPR001680">
    <property type="entry name" value="WD40_rpt"/>
</dbReference>
<dbReference type="AlphaFoldDB" id="M5G8R1"/>
<evidence type="ECO:0000256" key="4">
    <source>
        <dbReference type="SAM" id="MobiDB-lite"/>
    </source>
</evidence>
<feature type="repeat" description="WD" evidence="3">
    <location>
        <begin position="387"/>
        <end position="428"/>
    </location>
</feature>
<evidence type="ECO:0000256" key="3">
    <source>
        <dbReference type="PROSITE-ProRule" id="PRU00221"/>
    </source>
</evidence>
<evidence type="ECO:0000256" key="1">
    <source>
        <dbReference type="ARBA" id="ARBA00022574"/>
    </source>
</evidence>
<dbReference type="EMBL" id="JH795862">
    <property type="protein sequence ID" value="EJU02232.1"/>
    <property type="molecule type" value="Genomic_DNA"/>
</dbReference>
<reference evidence="5 6" key="1">
    <citation type="journal article" date="2012" name="Science">
        <title>The Paleozoic origin of enzymatic lignin decomposition reconstructed from 31 fungal genomes.</title>
        <authorList>
            <person name="Floudas D."/>
            <person name="Binder M."/>
            <person name="Riley R."/>
            <person name="Barry K."/>
            <person name="Blanchette R.A."/>
            <person name="Henrissat B."/>
            <person name="Martinez A.T."/>
            <person name="Otillar R."/>
            <person name="Spatafora J.W."/>
            <person name="Yadav J.S."/>
            <person name="Aerts A."/>
            <person name="Benoit I."/>
            <person name="Boyd A."/>
            <person name="Carlson A."/>
            <person name="Copeland A."/>
            <person name="Coutinho P.M."/>
            <person name="de Vries R.P."/>
            <person name="Ferreira P."/>
            <person name="Findley K."/>
            <person name="Foster B."/>
            <person name="Gaskell J."/>
            <person name="Glotzer D."/>
            <person name="Gorecki P."/>
            <person name="Heitman J."/>
            <person name="Hesse C."/>
            <person name="Hori C."/>
            <person name="Igarashi K."/>
            <person name="Jurgens J.A."/>
            <person name="Kallen N."/>
            <person name="Kersten P."/>
            <person name="Kohler A."/>
            <person name="Kuees U."/>
            <person name="Kumar T.K.A."/>
            <person name="Kuo A."/>
            <person name="LaButti K."/>
            <person name="Larrondo L.F."/>
            <person name="Lindquist E."/>
            <person name="Ling A."/>
            <person name="Lombard V."/>
            <person name="Lucas S."/>
            <person name="Lundell T."/>
            <person name="Martin R."/>
            <person name="McLaughlin D.J."/>
            <person name="Morgenstern I."/>
            <person name="Morin E."/>
            <person name="Murat C."/>
            <person name="Nagy L.G."/>
            <person name="Nolan M."/>
            <person name="Ohm R.A."/>
            <person name="Patyshakuliyeva A."/>
            <person name="Rokas A."/>
            <person name="Ruiz-Duenas F.J."/>
            <person name="Sabat G."/>
            <person name="Salamov A."/>
            <person name="Samejima M."/>
            <person name="Schmutz J."/>
            <person name="Slot J.C."/>
            <person name="St John F."/>
            <person name="Stenlid J."/>
            <person name="Sun H."/>
            <person name="Sun S."/>
            <person name="Syed K."/>
            <person name="Tsang A."/>
            <person name="Wiebenga A."/>
            <person name="Young D."/>
            <person name="Pisabarro A."/>
            <person name="Eastwood D.C."/>
            <person name="Martin F."/>
            <person name="Cullen D."/>
            <person name="Grigoriev I.V."/>
            <person name="Hibbett D.S."/>
        </authorList>
    </citation>
    <scope>NUCLEOTIDE SEQUENCE [LARGE SCALE GENOMIC DNA]</scope>
    <source>
        <strain evidence="5 6">DJM-731 SS1</strain>
    </source>
</reference>
<dbReference type="SMART" id="SM00320">
    <property type="entry name" value="WD40"/>
    <property type="match status" value="7"/>
</dbReference>
<dbReference type="InterPro" id="IPR036322">
    <property type="entry name" value="WD40_repeat_dom_sf"/>
</dbReference>
<dbReference type="GeneID" id="63687681"/>
<name>M5G8R1_DACPD</name>
<keyword evidence="1 3" id="KW-0853">WD repeat</keyword>
<feature type="compositionally biased region" description="Low complexity" evidence="4">
    <location>
        <begin position="31"/>
        <end position="48"/>
    </location>
</feature>
<proteinExistence type="predicted"/>
<dbReference type="InterPro" id="IPR020472">
    <property type="entry name" value="WD40_PAC1"/>
</dbReference>
<gene>
    <name evidence="5" type="ORF">DACRYDRAFT_21946</name>
</gene>
<dbReference type="PANTHER" id="PTHR44156">
    <property type="entry name" value="SUPERNUMERARY LIMBS, ISOFORM B-RELATED"/>
    <property type="match status" value="1"/>
</dbReference>
<keyword evidence="6" id="KW-1185">Reference proteome</keyword>
<dbReference type="Pfam" id="PF00400">
    <property type="entry name" value="WD40"/>
    <property type="match status" value="7"/>
</dbReference>
<dbReference type="InterPro" id="IPR019775">
    <property type="entry name" value="WD40_repeat_CS"/>
</dbReference>
<dbReference type="PRINTS" id="PR00320">
    <property type="entry name" value="GPROTEINBRPT"/>
</dbReference>
<dbReference type="PROSITE" id="PS50082">
    <property type="entry name" value="WD_REPEATS_2"/>
    <property type="match status" value="6"/>
</dbReference>
<dbReference type="HOGENOM" id="CLU_000288_57_23_1"/>